<dbReference type="Pfam" id="PF14276">
    <property type="entry name" value="DUF4363"/>
    <property type="match status" value="1"/>
</dbReference>
<sequence>MKKILCKLIPLAALTVFVFVMLGGSYLKKPRDPSEDVLGYMTMALEDIKEDRWDDFKEDITKLEVAWNKIIPRIQFSVERDEIYNLSINIARLKGIMIAEDKAGALVELNAALENWKELTR</sequence>
<keyword evidence="2" id="KW-1185">Reference proteome</keyword>
<reference evidence="1" key="1">
    <citation type="submission" date="2022-12" db="EMBL/GenBank/DDBJ databases">
        <authorList>
            <person name="Wang J."/>
        </authorList>
    </citation>
    <scope>NUCLEOTIDE SEQUENCE</scope>
    <source>
        <strain evidence="1">HY-45-18</strain>
    </source>
</reference>
<comment type="caution">
    <text evidence="1">The sequence shown here is derived from an EMBL/GenBank/DDBJ whole genome shotgun (WGS) entry which is preliminary data.</text>
</comment>
<dbReference type="Proteomes" id="UP001078443">
    <property type="component" value="Unassembled WGS sequence"/>
</dbReference>
<dbReference type="InterPro" id="IPR025373">
    <property type="entry name" value="DUF4363"/>
</dbReference>
<gene>
    <name evidence="1" type="ORF">OW763_03175</name>
</gene>
<proteinExistence type="predicted"/>
<organism evidence="1 2">
    <name type="scientific">Clostridium aestuarii</name>
    <dbReference type="NCBI Taxonomy" id="338193"/>
    <lineage>
        <taxon>Bacteria</taxon>
        <taxon>Bacillati</taxon>
        <taxon>Bacillota</taxon>
        <taxon>Clostridia</taxon>
        <taxon>Eubacteriales</taxon>
        <taxon>Clostridiaceae</taxon>
        <taxon>Clostridium</taxon>
    </lineage>
</organism>
<evidence type="ECO:0000313" key="1">
    <source>
        <dbReference type="EMBL" id="MCY6483358.1"/>
    </source>
</evidence>
<dbReference type="RefSeq" id="WP_268039610.1">
    <property type="nucleotide sequence ID" value="NZ_JAPQER010000001.1"/>
</dbReference>
<dbReference type="EMBL" id="JAPQER010000001">
    <property type="protein sequence ID" value="MCY6483358.1"/>
    <property type="molecule type" value="Genomic_DNA"/>
</dbReference>
<accession>A0ABT4CWH7</accession>
<name>A0ABT4CWH7_9CLOT</name>
<evidence type="ECO:0000313" key="2">
    <source>
        <dbReference type="Proteomes" id="UP001078443"/>
    </source>
</evidence>
<protein>
    <submittedName>
        <fullName evidence="1">DUF4363 family protein</fullName>
    </submittedName>
</protein>